<evidence type="ECO:0000259" key="2">
    <source>
        <dbReference type="PROSITE" id="PS51766"/>
    </source>
</evidence>
<dbReference type="PROSITE" id="PS00018">
    <property type="entry name" value="EF_HAND_1"/>
    <property type="match status" value="2"/>
</dbReference>
<dbReference type="RefSeq" id="WP_021681033.1">
    <property type="nucleotide sequence ID" value="NZ_KI260328.1"/>
</dbReference>
<reference evidence="3 4" key="1">
    <citation type="submission" date="2013-07" db="EMBL/GenBank/DDBJ databases">
        <authorList>
            <person name="Weinstock G."/>
            <person name="Sodergren E."/>
            <person name="Wylie T."/>
            <person name="Fulton L."/>
            <person name="Fulton R."/>
            <person name="Fronick C."/>
            <person name="O'Laughlin M."/>
            <person name="Godfrey J."/>
            <person name="Miner T."/>
            <person name="Herter B."/>
            <person name="Appelbaum E."/>
            <person name="Cordes M."/>
            <person name="Lek S."/>
            <person name="Wollam A."/>
            <person name="Pepin K.H."/>
            <person name="Palsikar V.B."/>
            <person name="Mitreva M."/>
            <person name="Wilson R.K."/>
        </authorList>
    </citation>
    <scope>NUCLEOTIDE SEQUENCE [LARGE SCALE GENOMIC DNA]</scope>
    <source>
        <strain evidence="3 4">ATCC 27760</strain>
    </source>
</reference>
<gene>
    <name evidence="3" type="ORF">RUMCAL_02846</name>
</gene>
<accession>U2JV99</accession>
<dbReference type="InterPro" id="IPR036439">
    <property type="entry name" value="Dockerin_dom_sf"/>
</dbReference>
<dbReference type="AlphaFoldDB" id="U2JV99"/>
<dbReference type="HOGENOM" id="CLU_1041644_0_0_9"/>
<feature type="signal peptide" evidence="1">
    <location>
        <begin position="1"/>
        <end position="28"/>
    </location>
</feature>
<sequence length="267" mass="29087">MKKRQRLLAALTAAGMTAAAVPAVAVFADDSVAVTPSKYLQDQKGTLTMTVSGDRDVRVKIEKDTLDGVITYYDTTLENDGTYDFTLDSCEYNVNTETYDSSFTVSVWDKADSSCSYTEEHLVVMDPGFTQNVERSQFDWNLTLQEGDKQDVSAVVTDASVQDGIWAGGTDLTMQYVPYTLGDVDNDGFIDSTDVFELLLYVAKKSSGQKNATFTGDASSMAETVAANAADIDKSGDMDSTDLYYLLYYIALNGAGVSTNWEEILAN</sequence>
<feature type="domain" description="Dockerin" evidence="2">
    <location>
        <begin position="177"/>
        <end position="259"/>
    </location>
</feature>
<dbReference type="PROSITE" id="PS51766">
    <property type="entry name" value="DOCKERIN"/>
    <property type="match status" value="1"/>
</dbReference>
<dbReference type="OrthoDB" id="1816435at2"/>
<dbReference type="InterPro" id="IPR016134">
    <property type="entry name" value="Dockerin_dom"/>
</dbReference>
<keyword evidence="1" id="KW-0732">Signal</keyword>
<dbReference type="InterPro" id="IPR002105">
    <property type="entry name" value="Dockerin_1_rpt"/>
</dbReference>
<dbReference type="GO" id="GO:0004553">
    <property type="term" value="F:hydrolase activity, hydrolyzing O-glycosyl compounds"/>
    <property type="evidence" value="ECO:0007669"/>
    <property type="project" value="InterPro"/>
</dbReference>
<dbReference type="Gene3D" id="1.10.1330.10">
    <property type="entry name" value="Dockerin domain"/>
    <property type="match status" value="1"/>
</dbReference>
<evidence type="ECO:0000313" key="4">
    <source>
        <dbReference type="Proteomes" id="UP000016662"/>
    </source>
</evidence>
<comment type="caution">
    <text evidence="3">The sequence shown here is derived from an EMBL/GenBank/DDBJ whole genome shotgun (WGS) entry which is preliminary data.</text>
</comment>
<organism evidence="3 4">
    <name type="scientific">Ruminococcus callidus ATCC 27760</name>
    <dbReference type="NCBI Taxonomy" id="411473"/>
    <lineage>
        <taxon>Bacteria</taxon>
        <taxon>Bacillati</taxon>
        <taxon>Bacillota</taxon>
        <taxon>Clostridia</taxon>
        <taxon>Eubacteriales</taxon>
        <taxon>Oscillospiraceae</taxon>
        <taxon>Ruminococcus</taxon>
    </lineage>
</organism>
<feature type="chain" id="PRO_5004628748" evidence="1">
    <location>
        <begin position="29"/>
        <end position="267"/>
    </location>
</feature>
<evidence type="ECO:0000313" key="3">
    <source>
        <dbReference type="EMBL" id="ERJ90201.1"/>
    </source>
</evidence>
<dbReference type="InterPro" id="IPR018247">
    <property type="entry name" value="EF_Hand_1_Ca_BS"/>
</dbReference>
<name>U2JV99_9FIRM</name>
<dbReference type="EMBL" id="AWVF01000363">
    <property type="protein sequence ID" value="ERJ90201.1"/>
    <property type="molecule type" value="Genomic_DNA"/>
</dbReference>
<protein>
    <submittedName>
        <fullName evidence="3">Dockerin type I repeat-containing domain protein</fullName>
    </submittedName>
</protein>
<dbReference type="SUPFAM" id="SSF63446">
    <property type="entry name" value="Type I dockerin domain"/>
    <property type="match status" value="1"/>
</dbReference>
<dbReference type="STRING" id="411473.RUMCAL_02846"/>
<dbReference type="GO" id="GO:0000272">
    <property type="term" value="P:polysaccharide catabolic process"/>
    <property type="evidence" value="ECO:0007669"/>
    <property type="project" value="InterPro"/>
</dbReference>
<evidence type="ECO:0000256" key="1">
    <source>
        <dbReference type="SAM" id="SignalP"/>
    </source>
</evidence>
<dbReference type="PATRIC" id="fig|411473.3.peg.2386"/>
<dbReference type="Proteomes" id="UP000016662">
    <property type="component" value="Unassembled WGS sequence"/>
</dbReference>
<dbReference type="Pfam" id="PF00404">
    <property type="entry name" value="Dockerin_1"/>
    <property type="match status" value="1"/>
</dbReference>
<proteinExistence type="predicted"/>
<keyword evidence="4" id="KW-1185">Reference proteome</keyword>